<dbReference type="EMBL" id="CAJVPW010035855">
    <property type="protein sequence ID" value="CAG8736514.1"/>
    <property type="molecule type" value="Genomic_DNA"/>
</dbReference>
<proteinExistence type="predicted"/>
<dbReference type="Proteomes" id="UP000789366">
    <property type="component" value="Unassembled WGS sequence"/>
</dbReference>
<name>A0ACA9Q4W9_9GLOM</name>
<comment type="caution">
    <text evidence="1">The sequence shown here is derived from an EMBL/GenBank/DDBJ whole genome shotgun (WGS) entry which is preliminary data.</text>
</comment>
<keyword evidence="2" id="KW-1185">Reference proteome</keyword>
<accession>A0ACA9Q4W9</accession>
<gene>
    <name evidence="1" type="ORF">SPELUC_LOCUS13481</name>
</gene>
<evidence type="ECO:0000313" key="2">
    <source>
        <dbReference type="Proteomes" id="UP000789366"/>
    </source>
</evidence>
<reference evidence="1" key="1">
    <citation type="submission" date="2021-06" db="EMBL/GenBank/DDBJ databases">
        <authorList>
            <person name="Kallberg Y."/>
            <person name="Tangrot J."/>
            <person name="Rosling A."/>
        </authorList>
    </citation>
    <scope>NUCLEOTIDE SEQUENCE</scope>
    <source>
        <strain evidence="1">28 12/20/2015</strain>
    </source>
</reference>
<sequence length="73" mass="8210">MTDSKKPQEQTQSHPFETGDEISKNSKEKENKESKSSFEAIIEAGARTVALVDENVMMAMPELLEKKILINTK</sequence>
<organism evidence="1 2">
    <name type="scientific">Cetraspora pellucida</name>
    <dbReference type="NCBI Taxonomy" id="1433469"/>
    <lineage>
        <taxon>Eukaryota</taxon>
        <taxon>Fungi</taxon>
        <taxon>Fungi incertae sedis</taxon>
        <taxon>Mucoromycota</taxon>
        <taxon>Glomeromycotina</taxon>
        <taxon>Glomeromycetes</taxon>
        <taxon>Diversisporales</taxon>
        <taxon>Gigasporaceae</taxon>
        <taxon>Cetraspora</taxon>
    </lineage>
</organism>
<protein>
    <submittedName>
        <fullName evidence="1">2228_t:CDS:1</fullName>
    </submittedName>
</protein>
<evidence type="ECO:0000313" key="1">
    <source>
        <dbReference type="EMBL" id="CAG8736514.1"/>
    </source>
</evidence>